<evidence type="ECO:0000313" key="3">
    <source>
        <dbReference type="Proteomes" id="UP000199230"/>
    </source>
</evidence>
<name>A0A1H3PCX2_9FIRM</name>
<keyword evidence="1" id="KW-1133">Transmembrane helix</keyword>
<keyword evidence="3" id="KW-1185">Reference proteome</keyword>
<sequence>MAVFLNLSGAAIFFLRSFAASILHQNVISSLSMNSQLLIGLLLLVVYTGAAYIYYSQKMWNTSIVPMALILYTFFYSGLLVIARFGLGFDNATAPRYSGELITGVIGATWIINHRIHQIKKPRIKWSLIALSVISILAVESVNIRTAKSHDRALANQLDRQINLLHEAKYEELAQWFIPGSGALKPVEEGDQLMRKHRLGPYKNKKID</sequence>
<proteinExistence type="predicted"/>
<organism evidence="2 3">
    <name type="scientific">Tindallia californiensis</name>
    <dbReference type="NCBI Taxonomy" id="159292"/>
    <lineage>
        <taxon>Bacteria</taxon>
        <taxon>Bacillati</taxon>
        <taxon>Bacillota</taxon>
        <taxon>Clostridia</taxon>
        <taxon>Peptostreptococcales</taxon>
        <taxon>Tindalliaceae</taxon>
        <taxon>Tindallia</taxon>
    </lineage>
</organism>
<evidence type="ECO:0000256" key="1">
    <source>
        <dbReference type="SAM" id="Phobius"/>
    </source>
</evidence>
<protein>
    <submittedName>
        <fullName evidence="2">Uncharacterized protein</fullName>
    </submittedName>
</protein>
<dbReference type="EMBL" id="FNPV01000006">
    <property type="protein sequence ID" value="SDY98793.1"/>
    <property type="molecule type" value="Genomic_DNA"/>
</dbReference>
<evidence type="ECO:0000313" key="2">
    <source>
        <dbReference type="EMBL" id="SDY98793.1"/>
    </source>
</evidence>
<feature type="transmembrane region" description="Helical" evidence="1">
    <location>
        <begin position="67"/>
        <end position="87"/>
    </location>
</feature>
<reference evidence="2 3" key="1">
    <citation type="submission" date="2016-10" db="EMBL/GenBank/DDBJ databases">
        <authorList>
            <person name="de Groot N.N."/>
        </authorList>
    </citation>
    <scope>NUCLEOTIDE SEQUENCE [LARGE SCALE GENOMIC DNA]</scope>
    <source>
        <strain evidence="2 3">APO</strain>
    </source>
</reference>
<keyword evidence="1" id="KW-0812">Transmembrane</keyword>
<feature type="transmembrane region" description="Helical" evidence="1">
    <location>
        <begin position="35"/>
        <end position="55"/>
    </location>
</feature>
<keyword evidence="1" id="KW-0472">Membrane</keyword>
<dbReference type="AlphaFoldDB" id="A0A1H3PCX2"/>
<feature type="transmembrane region" description="Helical" evidence="1">
    <location>
        <begin position="93"/>
        <end position="112"/>
    </location>
</feature>
<gene>
    <name evidence="2" type="ORF">SAMN05192546_106137</name>
</gene>
<dbReference type="Proteomes" id="UP000199230">
    <property type="component" value="Unassembled WGS sequence"/>
</dbReference>
<accession>A0A1H3PCX2</accession>